<sequence>MVLDIKGNESFGAGEKPSRAALAKGLLSVSSVVPVANATARTQLVQGLSTASLPVGSSRPLVVSRADARAMHSLEVSRDGNVFLPVSGVLQFASKTAANTWASANGGLLSYGDQAALPNALLWWNGSKWLGDAPTTPSLGEVSGVTYSAASDSAPMLRADRGYANGEGIVVSSLATFDAGTTYSMGQIIPAAFLPAKPVVLTLAILSTTFARIRLQTNGTLLFQPDKTIRGTLEVGLDPLRYLIG</sequence>
<dbReference type="RefSeq" id="WP_183419669.1">
    <property type="nucleotide sequence ID" value="NZ_JACHXY010000002.1"/>
</dbReference>
<reference evidence="1 2" key="1">
    <citation type="submission" date="2020-08" db="EMBL/GenBank/DDBJ databases">
        <title>Genomic Encyclopedia of Type Strains, Phase III (KMG-III): the genomes of soil and plant-associated and newly described type strains.</title>
        <authorList>
            <person name="Whitman W."/>
        </authorList>
    </citation>
    <scope>NUCLEOTIDE SEQUENCE [LARGE SCALE GENOMIC DNA]</scope>
    <source>
        <strain evidence="1 2">CECT 8356</strain>
    </source>
</reference>
<comment type="caution">
    <text evidence="1">The sequence shown here is derived from an EMBL/GenBank/DDBJ whole genome shotgun (WGS) entry which is preliminary data.</text>
</comment>
<proteinExistence type="predicted"/>
<organism evidence="1 2">
    <name type="scientific">Microbacterium proteolyticum</name>
    <dbReference type="NCBI Taxonomy" id="1572644"/>
    <lineage>
        <taxon>Bacteria</taxon>
        <taxon>Bacillati</taxon>
        <taxon>Actinomycetota</taxon>
        <taxon>Actinomycetes</taxon>
        <taxon>Micrococcales</taxon>
        <taxon>Microbacteriaceae</taxon>
        <taxon>Microbacterium</taxon>
    </lineage>
</organism>
<evidence type="ECO:0000313" key="1">
    <source>
        <dbReference type="EMBL" id="MBB3158211.1"/>
    </source>
</evidence>
<accession>A0A7W5CID3</accession>
<protein>
    <submittedName>
        <fullName evidence="1">Uncharacterized protein</fullName>
    </submittedName>
</protein>
<dbReference type="EMBL" id="JACHXY010000002">
    <property type="protein sequence ID" value="MBB3158211.1"/>
    <property type="molecule type" value="Genomic_DNA"/>
</dbReference>
<name>A0A7W5CID3_9MICO</name>
<gene>
    <name evidence="1" type="ORF">FHS07_001907</name>
</gene>
<dbReference type="AlphaFoldDB" id="A0A7W5CID3"/>
<dbReference type="Proteomes" id="UP000543579">
    <property type="component" value="Unassembled WGS sequence"/>
</dbReference>
<evidence type="ECO:0000313" key="2">
    <source>
        <dbReference type="Proteomes" id="UP000543579"/>
    </source>
</evidence>